<keyword evidence="3" id="KW-1185">Reference proteome</keyword>
<comment type="caution">
    <text evidence="2">The sequence shown here is derived from an EMBL/GenBank/DDBJ whole genome shotgun (WGS) entry which is preliminary data.</text>
</comment>
<dbReference type="OrthoDB" id="1119469at2"/>
<keyword evidence="1" id="KW-0472">Membrane</keyword>
<feature type="transmembrane region" description="Helical" evidence="1">
    <location>
        <begin position="5"/>
        <end position="20"/>
    </location>
</feature>
<dbReference type="EMBL" id="WBVQ01000001">
    <property type="protein sequence ID" value="KAB2817640.1"/>
    <property type="molecule type" value="Genomic_DNA"/>
</dbReference>
<evidence type="ECO:0000313" key="2">
    <source>
        <dbReference type="EMBL" id="KAB2817640.1"/>
    </source>
</evidence>
<keyword evidence="1" id="KW-1133">Transmembrane helix</keyword>
<keyword evidence="1" id="KW-0812">Transmembrane</keyword>
<reference evidence="2 3" key="1">
    <citation type="submission" date="2019-10" db="EMBL/GenBank/DDBJ databases">
        <title>Genome sequence of Phaeocystidibacter marisrubri JCM30614 (type strain).</title>
        <authorList>
            <person name="Bowman J.P."/>
        </authorList>
    </citation>
    <scope>NUCLEOTIDE SEQUENCE [LARGE SCALE GENOMIC DNA]</scope>
    <source>
        <strain evidence="2 3">JCM 30614</strain>
    </source>
</reference>
<evidence type="ECO:0000313" key="3">
    <source>
        <dbReference type="Proteomes" id="UP000484164"/>
    </source>
</evidence>
<dbReference type="RefSeq" id="WP_151692329.1">
    <property type="nucleotide sequence ID" value="NZ_BMGX01000002.1"/>
</dbReference>
<gene>
    <name evidence="2" type="ORF">F8C82_04350</name>
</gene>
<accession>A0A6L3ZKF4</accession>
<dbReference type="InterPro" id="IPR011990">
    <property type="entry name" value="TPR-like_helical_dom_sf"/>
</dbReference>
<proteinExistence type="predicted"/>
<protein>
    <submittedName>
        <fullName evidence="2">DUF2892 domain-containing protein</fullName>
    </submittedName>
</protein>
<evidence type="ECO:0000256" key="1">
    <source>
        <dbReference type="SAM" id="Phobius"/>
    </source>
</evidence>
<dbReference type="AlphaFoldDB" id="A0A6L3ZKF4"/>
<sequence>MLNKIIRLGLTALVLVWAIIEFADGHIGNGIFITLLSGIVLFTYFRHERMIMALWYMRKQDMAKAAKHVNAIKNPDQSLTKGQVAYWYFLKGVLESQTNMNKAESYMRKALNTGLRMKQDQAMAKLQLAGIAMSRRRKREAQALLTEAKKLDTRGMLDDQIKMFKQQLKRI</sequence>
<organism evidence="2 3">
    <name type="scientific">Phaeocystidibacter marisrubri</name>
    <dbReference type="NCBI Taxonomy" id="1577780"/>
    <lineage>
        <taxon>Bacteria</taxon>
        <taxon>Pseudomonadati</taxon>
        <taxon>Bacteroidota</taxon>
        <taxon>Flavobacteriia</taxon>
        <taxon>Flavobacteriales</taxon>
        <taxon>Phaeocystidibacteraceae</taxon>
        <taxon>Phaeocystidibacter</taxon>
    </lineage>
</organism>
<name>A0A6L3ZKF4_9FLAO</name>
<dbReference type="Proteomes" id="UP000484164">
    <property type="component" value="Unassembled WGS sequence"/>
</dbReference>
<dbReference type="Gene3D" id="1.25.40.10">
    <property type="entry name" value="Tetratricopeptide repeat domain"/>
    <property type="match status" value="1"/>
</dbReference>
<feature type="transmembrane region" description="Helical" evidence="1">
    <location>
        <begin position="26"/>
        <end position="45"/>
    </location>
</feature>